<dbReference type="GO" id="GO:0061631">
    <property type="term" value="F:ubiquitin conjugating enzyme activity"/>
    <property type="evidence" value="ECO:0007669"/>
    <property type="project" value="UniProtKB-EC"/>
</dbReference>
<evidence type="ECO:0000256" key="4">
    <source>
        <dbReference type="ARBA" id="ARBA00022786"/>
    </source>
</evidence>
<evidence type="ECO:0000256" key="1">
    <source>
        <dbReference type="ARBA" id="ARBA00012486"/>
    </source>
</evidence>
<evidence type="ECO:0000313" key="9">
    <source>
        <dbReference type="Proteomes" id="UP000327085"/>
    </source>
</evidence>
<gene>
    <name evidence="8" type="ORF">ALMOND_2B025085</name>
</gene>
<dbReference type="InterPro" id="IPR000608">
    <property type="entry name" value="UBC"/>
</dbReference>
<dbReference type="PANTHER" id="PTHR46116">
    <property type="entry name" value="(E3-INDEPENDENT) E2 UBIQUITIN-CONJUGATING ENZYME"/>
    <property type="match status" value="1"/>
</dbReference>
<dbReference type="InterPro" id="IPR016135">
    <property type="entry name" value="UBQ-conjugating_enzyme/RWD"/>
</dbReference>
<dbReference type="Pfam" id="PF23046">
    <property type="entry name" value="tSH3-B_UBE2O"/>
    <property type="match status" value="1"/>
</dbReference>
<dbReference type="CDD" id="cd23837">
    <property type="entry name" value="UBCc_UBE2O"/>
    <property type="match status" value="1"/>
</dbReference>
<keyword evidence="4" id="KW-0833">Ubl conjugation pathway</keyword>
<dbReference type="Gramene" id="VVA24475">
    <property type="protein sequence ID" value="VVA24475"/>
    <property type="gene ID" value="Prudul26B025085"/>
</dbReference>
<evidence type="ECO:0000313" key="8">
    <source>
        <dbReference type="EMBL" id="VVA24475.1"/>
    </source>
</evidence>
<dbReference type="SMART" id="SM00212">
    <property type="entry name" value="UBCc"/>
    <property type="match status" value="1"/>
</dbReference>
<evidence type="ECO:0000256" key="6">
    <source>
        <dbReference type="SAM" id="MobiDB-lite"/>
    </source>
</evidence>
<evidence type="ECO:0000256" key="2">
    <source>
        <dbReference type="ARBA" id="ARBA00022679"/>
    </source>
</evidence>
<keyword evidence="2" id="KW-0808">Transferase</keyword>
<dbReference type="InterPro" id="IPR057735">
    <property type="entry name" value="UBE2O-like_tSH3-B"/>
</dbReference>
<organism evidence="8 9">
    <name type="scientific">Prunus dulcis</name>
    <name type="common">Almond</name>
    <name type="synonym">Amygdalus dulcis</name>
    <dbReference type="NCBI Taxonomy" id="3755"/>
    <lineage>
        <taxon>Eukaryota</taxon>
        <taxon>Viridiplantae</taxon>
        <taxon>Streptophyta</taxon>
        <taxon>Embryophyta</taxon>
        <taxon>Tracheophyta</taxon>
        <taxon>Spermatophyta</taxon>
        <taxon>Magnoliopsida</taxon>
        <taxon>eudicotyledons</taxon>
        <taxon>Gunneridae</taxon>
        <taxon>Pentapetalae</taxon>
        <taxon>rosids</taxon>
        <taxon>fabids</taxon>
        <taxon>Rosales</taxon>
        <taxon>Rosaceae</taxon>
        <taxon>Amygdaloideae</taxon>
        <taxon>Amygdaleae</taxon>
        <taxon>Prunus</taxon>
    </lineage>
</organism>
<reference evidence="9" key="1">
    <citation type="journal article" date="2020" name="Plant J.">
        <title>Transposons played a major role in the diversification between the closely related almond and peach genomes: results from the almond genome sequence.</title>
        <authorList>
            <person name="Alioto T."/>
            <person name="Alexiou K.G."/>
            <person name="Bardil A."/>
            <person name="Barteri F."/>
            <person name="Castanera R."/>
            <person name="Cruz F."/>
            <person name="Dhingra A."/>
            <person name="Duval H."/>
            <person name="Fernandez I Marti A."/>
            <person name="Frias L."/>
            <person name="Galan B."/>
            <person name="Garcia J.L."/>
            <person name="Howad W."/>
            <person name="Gomez-Garrido J."/>
            <person name="Gut M."/>
            <person name="Julca I."/>
            <person name="Morata J."/>
            <person name="Puigdomenech P."/>
            <person name="Ribeca P."/>
            <person name="Rubio Cabetas M.J."/>
            <person name="Vlasova A."/>
            <person name="Wirthensohn M."/>
            <person name="Garcia-Mas J."/>
            <person name="Gabaldon T."/>
            <person name="Casacuberta J.M."/>
            <person name="Arus P."/>
        </authorList>
    </citation>
    <scope>NUCLEOTIDE SEQUENCE [LARGE SCALE GENOMIC DNA]</scope>
    <source>
        <strain evidence="9">cv. Texas</strain>
    </source>
</reference>
<dbReference type="EMBL" id="CABIKO010000083">
    <property type="protein sequence ID" value="VVA24475.1"/>
    <property type="molecule type" value="Genomic_DNA"/>
</dbReference>
<dbReference type="InParanoid" id="A0A5E4F8X0"/>
<dbReference type="SUPFAM" id="SSF54495">
    <property type="entry name" value="UBC-like"/>
    <property type="match status" value="1"/>
</dbReference>
<dbReference type="Proteomes" id="UP000327085">
    <property type="component" value="Chromosome 4"/>
</dbReference>
<dbReference type="PROSITE" id="PS50127">
    <property type="entry name" value="UBC_2"/>
    <property type="match status" value="1"/>
</dbReference>
<keyword evidence="3" id="KW-0547">Nucleotide-binding</keyword>
<dbReference type="FunCoup" id="A0A5E4F8X0">
    <property type="interactions" value="1964"/>
</dbReference>
<dbReference type="Pfam" id="PF23044">
    <property type="entry name" value="SH3-C_UBE2O"/>
    <property type="match status" value="1"/>
</dbReference>
<dbReference type="InterPro" id="IPR057733">
    <property type="entry name" value="UBE2O-like_SH3-B"/>
</dbReference>
<dbReference type="AlphaFoldDB" id="A0A5E4F8X0"/>
<dbReference type="OMA" id="NHEFWPH"/>
<dbReference type="Gene3D" id="3.10.110.10">
    <property type="entry name" value="Ubiquitin Conjugating Enzyme"/>
    <property type="match status" value="1"/>
</dbReference>
<evidence type="ECO:0000259" key="7">
    <source>
        <dbReference type="PROSITE" id="PS50127"/>
    </source>
</evidence>
<feature type="region of interest" description="Disordered" evidence="6">
    <location>
        <begin position="1"/>
        <end position="23"/>
    </location>
</feature>
<accession>A0A5E4F8X0</accession>
<sequence>MDMLLSDSDWESFSETGSSEDHEENEYFYGGHASSILSSLEATIGKIDDFLSFERGFIYGDMVCAVRDPSGQMGRVVGINMFVDLEGVNGNMIKYVNSKNLLKIRSISVGDYVVCGPWLGRVDRVVDRVTVVFDDGTECEVTAVDQEKLLPISPNILEDPQYPYYPGQRVQVRLSTASKSTRWLCGNWRENQDEGTVRYVEGGLVYVDWLASVLMGCDTKFPAPPRVLNSKKLTLLSCFSHANWQLGDWCMLPVSDHKAIMEQAFQNASTCELINQHKKSERGFRRRNTNSKFEEIFVIIKTKTKVDVVWQDGSHALGLDSQTLAPVSVVNDHEFWPEQFVQEKSTCDDPHLPSSQRWGVVRGVDAKERTVKVQWKTITAPEANNSEGEQMDEIVSAYELVEHPDYSYCFGDYVFRLVQNQFDEQAAKNYPNTKIGMSEEAALIDENCGGHQDEYTDKCYLSHIGSVTGFRDGAVEVRWATGITSMVAPHEIFRFDKHEGSAGIPAEDDIEDLNRAMIQNEKQPSNLKGKDSLNSDAASKGCKKYTRESSSYFLPQAAIGFFTSIAANLFGSHDSASLSGPSPSVCISEVGNESEISHEKGIVETCDLFTKPHSTAELERFGKKILIEEGKEIEGNSLPHLKANETADQFRQFDMVSDCSDHNFHGASKEFVLSQVKRGWMKKIHQEWSILEKDLPEKIYVRAFEERMDLLRAVIVGAPGTPYHDGLFFFDIYLPPEYPHEPPLVHYRSGGLRVNPNLYESGKVCLSLLNTWAGTGTEVWNPGSSTILQVLLSLQALVLNDKPYFNEAGYDQQVGRTEGEKNSVSYNENAFLMTCKSMLYILQKPPKHFEELVAEHFTRCSQNIVMACKAYMDGAPVGCAVDFQKTDDKHCKGSSTGFKIMLSKLFPKLVEAFCDKGIDCNRFIGPEK</sequence>
<dbReference type="FunFam" id="3.10.110.10:FF:000028">
    <property type="entry name" value="Probable ubiquitin-conjugating enzyme E2 23"/>
    <property type="match status" value="1"/>
</dbReference>
<evidence type="ECO:0000256" key="5">
    <source>
        <dbReference type="ARBA" id="ARBA00022840"/>
    </source>
</evidence>
<name>A0A5E4F8X0_PRUDU</name>
<dbReference type="Pfam" id="PF23043">
    <property type="entry name" value="SH3-B_UBE2O"/>
    <property type="match status" value="1"/>
</dbReference>
<feature type="domain" description="UBC core" evidence="7">
    <location>
        <begin position="679"/>
        <end position="839"/>
    </location>
</feature>
<dbReference type="EC" id="2.3.2.23" evidence="1"/>
<protein>
    <recommendedName>
        <fullName evidence="1">E2 ubiquitin-conjugating enzyme</fullName>
        <ecNumber evidence="1">2.3.2.23</ecNumber>
    </recommendedName>
</protein>
<dbReference type="InterPro" id="IPR057734">
    <property type="entry name" value="UBE2O-like_SH3-C"/>
</dbReference>
<dbReference type="Pfam" id="PF00179">
    <property type="entry name" value="UQ_con"/>
    <property type="match status" value="1"/>
</dbReference>
<evidence type="ECO:0000256" key="3">
    <source>
        <dbReference type="ARBA" id="ARBA00022741"/>
    </source>
</evidence>
<dbReference type="PANTHER" id="PTHR46116:SF15">
    <property type="entry name" value="(E3-INDEPENDENT) E2 UBIQUITIN-CONJUGATING ENZYME"/>
    <property type="match status" value="1"/>
</dbReference>
<dbReference type="GO" id="GO:0005524">
    <property type="term" value="F:ATP binding"/>
    <property type="evidence" value="ECO:0007669"/>
    <property type="project" value="UniProtKB-KW"/>
</dbReference>
<keyword evidence="5" id="KW-0067">ATP-binding</keyword>
<proteinExistence type="predicted"/>